<organism evidence="3 4">
    <name type="scientific">Sphaerotilus hippei</name>
    <dbReference type="NCBI Taxonomy" id="744406"/>
    <lineage>
        <taxon>Bacteria</taxon>
        <taxon>Pseudomonadati</taxon>
        <taxon>Pseudomonadota</taxon>
        <taxon>Betaproteobacteria</taxon>
        <taxon>Burkholderiales</taxon>
        <taxon>Sphaerotilaceae</taxon>
        <taxon>Sphaerotilus</taxon>
    </lineage>
</organism>
<dbReference type="PANTHER" id="PTHR37951:SF1">
    <property type="entry name" value="TYPE VI SECRETION SYSTEM COMPONENT TSSA1"/>
    <property type="match status" value="1"/>
</dbReference>
<feature type="compositionally biased region" description="Low complexity" evidence="1">
    <location>
        <begin position="271"/>
        <end position="280"/>
    </location>
</feature>
<dbReference type="NCBIfam" id="TIGR03363">
    <property type="entry name" value="VI_chp_8"/>
    <property type="match status" value="1"/>
</dbReference>
<dbReference type="AlphaFoldDB" id="A0A318H2C2"/>
<gene>
    <name evidence="3" type="ORF">C7444_10491</name>
</gene>
<protein>
    <submittedName>
        <fullName evidence="3">Type VI secretion system protein ImpA</fullName>
    </submittedName>
</protein>
<name>A0A318H2C2_9BURK</name>
<dbReference type="EMBL" id="QJJS01000004">
    <property type="protein sequence ID" value="PXW97489.1"/>
    <property type="molecule type" value="Genomic_DNA"/>
</dbReference>
<evidence type="ECO:0000313" key="3">
    <source>
        <dbReference type="EMBL" id="PXW97489.1"/>
    </source>
</evidence>
<feature type="compositionally biased region" description="Basic and acidic residues" evidence="1">
    <location>
        <begin position="169"/>
        <end position="180"/>
    </location>
</feature>
<dbReference type="RefSeq" id="WP_110399887.1">
    <property type="nucleotide sequence ID" value="NZ_QJJS01000004.1"/>
</dbReference>
<accession>A0A318H2C2</accession>
<evidence type="ECO:0000313" key="4">
    <source>
        <dbReference type="Proteomes" id="UP000247811"/>
    </source>
</evidence>
<evidence type="ECO:0000256" key="1">
    <source>
        <dbReference type="SAM" id="MobiDB-lite"/>
    </source>
</evidence>
<dbReference type="InterPro" id="IPR010657">
    <property type="entry name" value="ImpA_N"/>
</dbReference>
<dbReference type="Proteomes" id="UP000247811">
    <property type="component" value="Unassembled WGS sequence"/>
</dbReference>
<dbReference type="Pfam" id="PF06812">
    <property type="entry name" value="ImpA_N"/>
    <property type="match status" value="1"/>
</dbReference>
<keyword evidence="4" id="KW-1185">Reference proteome</keyword>
<comment type="caution">
    <text evidence="3">The sequence shown here is derived from an EMBL/GenBank/DDBJ whole genome shotgun (WGS) entry which is preliminary data.</text>
</comment>
<proteinExistence type="predicted"/>
<dbReference type="PANTHER" id="PTHR37951">
    <property type="entry name" value="CYTOPLASMIC PROTEIN-RELATED"/>
    <property type="match status" value="1"/>
</dbReference>
<feature type="region of interest" description="Disordered" evidence="1">
    <location>
        <begin position="169"/>
        <end position="212"/>
    </location>
</feature>
<sequence>MNAPLLHPLPPLLFDLDELLAPIPGADPAGPSMRYDRTMAEMRRAREADDPSLPMGEWERPLKKADWPAVVLLGTRLLAERSKDLQVAAWVTEAWIHLHDLDGLQAGIALLIGLIERHWDGMHPRIEAGDTDARVAPLVWLNESLPLTVYLQVGVTQWPDRRPPRISLEDWDRSLRRDDDPPASPPGSDASSLPTRDELLHGGRGPSTAQLKARRQQVLMLAGEWARLDSMVNQHLGADAPSLGKMAETLAQIERVLNQLIAARPAPPEPAAAAPAEGGPTDPSAGSPDMSETAADPVTLHADPVALASGGSIRSRDEAYRLLTMVADYLQRTEPHSPTPYLIRRAIGWGELPLPQLMQLLLREEGDLNRLFTVLGLTQATD</sequence>
<dbReference type="InterPro" id="IPR017740">
    <property type="entry name" value="TssA-like"/>
</dbReference>
<feature type="region of interest" description="Disordered" evidence="1">
    <location>
        <begin position="266"/>
        <end position="295"/>
    </location>
</feature>
<dbReference type="OrthoDB" id="9771118at2"/>
<evidence type="ECO:0000259" key="2">
    <source>
        <dbReference type="Pfam" id="PF06812"/>
    </source>
</evidence>
<reference evidence="3 4" key="1">
    <citation type="submission" date="2018-05" db="EMBL/GenBank/DDBJ databases">
        <title>Genomic Encyclopedia of Type Strains, Phase IV (KMG-IV): sequencing the most valuable type-strain genomes for metagenomic binning, comparative biology and taxonomic classification.</title>
        <authorList>
            <person name="Goeker M."/>
        </authorList>
    </citation>
    <scope>NUCLEOTIDE SEQUENCE [LARGE SCALE GENOMIC DNA]</scope>
    <source>
        <strain evidence="3 4">DSM 566</strain>
    </source>
</reference>
<feature type="domain" description="ImpA N-terminal" evidence="2">
    <location>
        <begin position="20"/>
        <end position="142"/>
    </location>
</feature>